<comment type="similarity">
    <text evidence="1">Belongs to the type-I restriction system S methylase family.</text>
</comment>
<dbReference type="Gene3D" id="3.90.220.20">
    <property type="entry name" value="DNA methylase specificity domains"/>
    <property type="match status" value="2"/>
</dbReference>
<keyword evidence="6" id="KW-0540">Nuclease</keyword>
<proteinExistence type="inferred from homology"/>
<dbReference type="Pfam" id="PF01420">
    <property type="entry name" value="Methylase_S"/>
    <property type="match status" value="2"/>
</dbReference>
<comment type="caution">
    <text evidence="6">The sequence shown here is derived from an EMBL/GenBank/DDBJ whole genome shotgun (WGS) entry which is preliminary data.</text>
</comment>
<protein>
    <submittedName>
        <fullName evidence="6">Restriction endonuclease subunit S</fullName>
    </submittedName>
</protein>
<reference evidence="6 7" key="2">
    <citation type="submission" date="2019-05" db="EMBL/GenBank/DDBJ databases">
        <authorList>
            <person name="Lianzixin W."/>
        </authorList>
    </citation>
    <scope>NUCLEOTIDE SEQUENCE [LARGE SCALE GENOMIC DNA]</scope>
    <source>
        <strain evidence="6 7">EC11</strain>
    </source>
</reference>
<keyword evidence="6" id="KW-0255">Endonuclease</keyword>
<gene>
    <name evidence="6" type="ORF">FIA58_006045</name>
</gene>
<dbReference type="PANTHER" id="PTHR43140">
    <property type="entry name" value="TYPE-1 RESTRICTION ENZYME ECOKI SPECIFICITY PROTEIN"/>
    <property type="match status" value="1"/>
</dbReference>
<keyword evidence="2" id="KW-0680">Restriction system</keyword>
<dbReference type="InterPro" id="IPR051212">
    <property type="entry name" value="Type-I_RE_S_subunit"/>
</dbReference>
<reference evidence="7" key="1">
    <citation type="submission" date="2019-05" db="EMBL/GenBank/DDBJ databases">
        <title>Flavobacterium profundi sp. nov., isolated from a deep-sea seamount.</title>
        <authorList>
            <person name="Zhang D.-C."/>
        </authorList>
    </citation>
    <scope>NUCLEOTIDE SEQUENCE [LARGE SCALE GENOMIC DNA]</scope>
    <source>
        <strain evidence="7">EC11</strain>
    </source>
</reference>
<evidence type="ECO:0000256" key="2">
    <source>
        <dbReference type="ARBA" id="ARBA00022747"/>
    </source>
</evidence>
<evidence type="ECO:0000313" key="7">
    <source>
        <dbReference type="Proteomes" id="UP000817854"/>
    </source>
</evidence>
<keyword evidence="6" id="KW-0378">Hydrolase</keyword>
<dbReference type="SUPFAM" id="SSF116734">
    <property type="entry name" value="DNA methylase specificity domain"/>
    <property type="match status" value="2"/>
</dbReference>
<evidence type="ECO:0000256" key="3">
    <source>
        <dbReference type="ARBA" id="ARBA00023125"/>
    </source>
</evidence>
<dbReference type="RefSeq" id="WP_140961201.1">
    <property type="nucleotide sequence ID" value="NZ_VEVQ02000003.1"/>
</dbReference>
<dbReference type="InterPro" id="IPR044946">
    <property type="entry name" value="Restrct_endonuc_typeI_TRD_sf"/>
</dbReference>
<reference evidence="6 7" key="3">
    <citation type="submission" date="2020-02" db="EMBL/GenBank/DDBJ databases">
        <title>Flavobacterium profundi sp. nov., isolated from a deep-sea seamount.</title>
        <authorList>
            <person name="Zhang D.-C."/>
        </authorList>
    </citation>
    <scope>NUCLEOTIDE SEQUENCE [LARGE SCALE GENOMIC DNA]</scope>
    <source>
        <strain evidence="6 7">EC11</strain>
    </source>
</reference>
<organism evidence="6 7">
    <name type="scientific">Flavobacterium jejuense</name>
    <dbReference type="NCBI Taxonomy" id="1544455"/>
    <lineage>
        <taxon>Bacteria</taxon>
        <taxon>Pseudomonadati</taxon>
        <taxon>Bacteroidota</taxon>
        <taxon>Flavobacteriia</taxon>
        <taxon>Flavobacteriales</taxon>
        <taxon>Flavobacteriaceae</taxon>
        <taxon>Flavobacterium</taxon>
    </lineage>
</organism>
<evidence type="ECO:0000256" key="1">
    <source>
        <dbReference type="ARBA" id="ARBA00010923"/>
    </source>
</evidence>
<dbReference type="PANTHER" id="PTHR43140:SF1">
    <property type="entry name" value="TYPE I RESTRICTION ENZYME ECOKI SPECIFICITY SUBUNIT"/>
    <property type="match status" value="1"/>
</dbReference>
<dbReference type="InterPro" id="IPR000055">
    <property type="entry name" value="Restrct_endonuc_typeI_TRD"/>
</dbReference>
<keyword evidence="4" id="KW-0175">Coiled coil</keyword>
<feature type="coiled-coil region" evidence="4">
    <location>
        <begin position="223"/>
        <end position="262"/>
    </location>
</feature>
<dbReference type="EMBL" id="VEVQ02000003">
    <property type="protein sequence ID" value="NHN25235.1"/>
    <property type="molecule type" value="Genomic_DNA"/>
</dbReference>
<name>A0ABX0IN64_9FLAO</name>
<feature type="domain" description="Type I restriction modification DNA specificity" evidence="5">
    <location>
        <begin position="289"/>
        <end position="466"/>
    </location>
</feature>
<sequence>MKELQEQYNLPTGWSVATIEELIDGKDGIFKDGDWIETKDQNPDGEVRLIQLADIGDGFFRNRSDRYMTKERALELNCTFLKKGDILVARMPDPLGRACVFPYTDEEKYVTVVDVAIIRTGQNGVDSRYLTHFINSPQIRKQIEKMQTGTTRKRISRGNLSTIKIPVPPLNEQIRIALKIDELFSALDNEILNLKLTQNKLKVYRQTLLKHAFNGKLTESLRKENKSESAENLLQLIESERKNRYKEELEKWKILINDLKKNEKKPKKPKLEKQINVTKDDYSFFNKIPKNWKLTKVANISFVGTGTTPLKSNSDYYKNGNIPWVTSGALNNWMINKPSDYVTERAIKETNLKIYPQKTLLVALYGEGKTRGKCSELAFDSTINQAIAAIVQRGSEEKLRKYLKFYFTKNYTELREQAVGGAQPNLNLGIIENTIVPIPSTEEEINFITDEMDSQFSIIENLEKTIQNTIFKSNIIKKSILRKSIYGKLVEQDFNDVEATELLKIISVEKKKILEEQKKEKKKTPKKREKMKKGLSIEEVLEASDKPMLSTDVWKQSKHKNNIEDFYKELKDIQSKVKEVKKDSQSLLSLIK</sequence>
<accession>A0ABX0IN64</accession>
<keyword evidence="3" id="KW-0238">DNA-binding</keyword>
<evidence type="ECO:0000256" key="4">
    <source>
        <dbReference type="SAM" id="Coils"/>
    </source>
</evidence>
<keyword evidence="7" id="KW-1185">Reference proteome</keyword>
<dbReference type="GO" id="GO:0004519">
    <property type="term" value="F:endonuclease activity"/>
    <property type="evidence" value="ECO:0007669"/>
    <property type="project" value="UniProtKB-KW"/>
</dbReference>
<evidence type="ECO:0000313" key="6">
    <source>
        <dbReference type="EMBL" id="NHN25235.1"/>
    </source>
</evidence>
<dbReference type="Proteomes" id="UP000817854">
    <property type="component" value="Unassembled WGS sequence"/>
</dbReference>
<feature type="domain" description="Type I restriction modification DNA specificity" evidence="5">
    <location>
        <begin position="12"/>
        <end position="193"/>
    </location>
</feature>
<evidence type="ECO:0000259" key="5">
    <source>
        <dbReference type="Pfam" id="PF01420"/>
    </source>
</evidence>